<comment type="caution">
    <text evidence="1">The sequence shown here is derived from an EMBL/GenBank/DDBJ whole genome shotgun (WGS) entry which is preliminary data.</text>
</comment>
<name>A0ABQ1EG52_9CLOT</name>
<evidence type="ECO:0000313" key="2">
    <source>
        <dbReference type="Proteomes" id="UP000663802"/>
    </source>
</evidence>
<sequence>MGRETITIKNWPFNKGEKVKLTWIGEPFTKDNKYMFYAYFRGDKCSRRVLLNWASLHFLSVDKYYTDGRLNSGEMVETAEILDINLSGITPQYIEKPWKVRGIGFEDDYKSKTFNFKKNGRLYTIPLIEIIRAVIAPDRFTLNRAVEMDTLENYFIYEFDKNELDIHFTDLYEKKLLTSEKLNHLAWLITNPNIFKMFNSIGLNMWQSKELKFDFLFENFNIKARVLKKDNYIRILQILSLRKKRINTKEINIFHPSLEETQASDILKKKREFINTRNSDKEIDTGADGATKASDLIDDFLITHEYENIPTINKKKIGLKINRKMSDENTKEYLIEADKLRATADVGGESVIRGLEFTNLQKVEEKGELQEFIEMLRLLQKRKKIRSVEIIVDYLPEGSKFSRLKDGVTRRKYAKCIK</sequence>
<keyword evidence="2" id="KW-1185">Reference proteome</keyword>
<organism evidence="1 2">
    <name type="scientific">Clostridium zeae</name>
    <dbReference type="NCBI Taxonomy" id="2759022"/>
    <lineage>
        <taxon>Bacteria</taxon>
        <taxon>Bacillati</taxon>
        <taxon>Bacillota</taxon>
        <taxon>Clostridia</taxon>
        <taxon>Eubacteriales</taxon>
        <taxon>Clostridiaceae</taxon>
        <taxon>Clostridium</taxon>
    </lineage>
</organism>
<dbReference type="RefSeq" id="WP_206872301.1">
    <property type="nucleotide sequence ID" value="NZ_BMBA01000007.1"/>
</dbReference>
<dbReference type="Proteomes" id="UP000663802">
    <property type="component" value="Unassembled WGS sequence"/>
</dbReference>
<gene>
    <name evidence="1" type="ORF">CSC2_43380</name>
</gene>
<evidence type="ECO:0000313" key="1">
    <source>
        <dbReference type="EMBL" id="GFZ33812.1"/>
    </source>
</evidence>
<accession>A0ABQ1EG52</accession>
<reference evidence="1 2" key="1">
    <citation type="journal article" date="2021" name="Int. J. Syst. Evol. Microbiol.">
        <title>Clostridium zeae sp. nov., isolated from corn silage.</title>
        <authorList>
            <person name="Kobayashi H."/>
            <person name="Tanizawa Y."/>
            <person name="Yagura M."/>
            <person name="Sakamoto M."/>
            <person name="Ohkuma M."/>
            <person name="Tohno M."/>
        </authorList>
    </citation>
    <scope>NUCLEOTIDE SEQUENCE [LARGE SCALE GENOMIC DNA]</scope>
    <source>
        <strain evidence="1 2">CSC2</strain>
    </source>
</reference>
<proteinExistence type="predicted"/>
<protein>
    <recommendedName>
        <fullName evidence="3">TnsE C-terminal domain-containing protein</fullName>
    </recommendedName>
</protein>
<dbReference type="EMBL" id="BMBA01000007">
    <property type="protein sequence ID" value="GFZ33812.1"/>
    <property type="molecule type" value="Genomic_DNA"/>
</dbReference>
<evidence type="ECO:0008006" key="3">
    <source>
        <dbReference type="Google" id="ProtNLM"/>
    </source>
</evidence>